<dbReference type="OrthoDB" id="1494613at2"/>
<dbReference type="InterPro" id="IPR039428">
    <property type="entry name" value="NUOK/Mnh_C1-like"/>
</dbReference>
<protein>
    <submittedName>
        <fullName evidence="8">Multisubunit sodium/proton antiporter MrpC subunit</fullName>
    </submittedName>
    <submittedName>
        <fullName evidence="9">Na+/H+ antiporter subunit C</fullName>
    </submittedName>
</protein>
<gene>
    <name evidence="8" type="ORF">B0I24_102242</name>
    <name evidence="9" type="ORF">CWE07_04365</name>
</gene>
<accession>A0A327X633</accession>
<organism evidence="8 10">
    <name type="scientific">Aliidiomarina maris</name>
    <dbReference type="NCBI Taxonomy" id="531312"/>
    <lineage>
        <taxon>Bacteria</taxon>
        <taxon>Pseudomonadati</taxon>
        <taxon>Pseudomonadota</taxon>
        <taxon>Gammaproteobacteria</taxon>
        <taxon>Alteromonadales</taxon>
        <taxon>Idiomarinaceae</taxon>
        <taxon>Aliidiomarina</taxon>
    </lineage>
</organism>
<evidence type="ECO:0000256" key="5">
    <source>
        <dbReference type="ARBA" id="ARBA00022989"/>
    </source>
</evidence>
<dbReference type="RefSeq" id="WP_111568594.1">
    <property type="nucleotide sequence ID" value="NZ_PIPK01000003.1"/>
</dbReference>
<evidence type="ECO:0000256" key="7">
    <source>
        <dbReference type="SAM" id="Phobius"/>
    </source>
</evidence>
<proteinExistence type="inferred from homology"/>
<comment type="similarity">
    <text evidence="2">Belongs to the CPA3 antiporters (TC 2.A.63) subunit C family.</text>
</comment>
<comment type="subcellular location">
    <subcellularLocation>
        <location evidence="1">Cell membrane</location>
        <topology evidence="1">Multi-pass membrane protein</topology>
    </subcellularLocation>
</comment>
<dbReference type="EMBL" id="QLMD01000002">
    <property type="protein sequence ID" value="RAK00814.1"/>
    <property type="molecule type" value="Genomic_DNA"/>
</dbReference>
<keyword evidence="11" id="KW-1185">Reference proteome</keyword>
<feature type="transmembrane region" description="Helical" evidence="7">
    <location>
        <begin position="32"/>
        <end position="50"/>
    </location>
</feature>
<keyword evidence="3" id="KW-1003">Cell membrane</keyword>
<reference evidence="8 10" key="2">
    <citation type="submission" date="2018-06" db="EMBL/GenBank/DDBJ databases">
        <title>Genomic Encyclopedia of Type Strains, Phase III (KMG-III): the genomes of soil and plant-associated and newly described type strains.</title>
        <authorList>
            <person name="Whitman W."/>
        </authorList>
    </citation>
    <scope>NUCLEOTIDE SEQUENCE [LARGE SCALE GENOMIC DNA]</scope>
    <source>
        <strain evidence="8 10">CGMCC 1.15366</strain>
    </source>
</reference>
<evidence type="ECO:0000256" key="4">
    <source>
        <dbReference type="ARBA" id="ARBA00022692"/>
    </source>
</evidence>
<comment type="caution">
    <text evidence="8">The sequence shown here is derived from an EMBL/GenBank/DDBJ whole genome shotgun (WGS) entry which is preliminary data.</text>
</comment>
<feature type="transmembrane region" description="Helical" evidence="7">
    <location>
        <begin position="62"/>
        <end position="82"/>
    </location>
</feature>
<evidence type="ECO:0000313" key="8">
    <source>
        <dbReference type="EMBL" id="RAK00814.1"/>
    </source>
</evidence>
<evidence type="ECO:0000256" key="2">
    <source>
        <dbReference type="ARBA" id="ARBA00010388"/>
    </source>
</evidence>
<name>A0A327X633_9GAMM</name>
<evidence type="ECO:0000313" key="10">
    <source>
        <dbReference type="Proteomes" id="UP000249203"/>
    </source>
</evidence>
<dbReference type="GO" id="GO:0005886">
    <property type="term" value="C:plasma membrane"/>
    <property type="evidence" value="ECO:0007669"/>
    <property type="project" value="UniProtKB-SubCell"/>
</dbReference>
<evidence type="ECO:0000256" key="3">
    <source>
        <dbReference type="ARBA" id="ARBA00022475"/>
    </source>
</evidence>
<dbReference type="EMBL" id="PIPK01000003">
    <property type="protein sequence ID" value="RUO27194.1"/>
    <property type="molecule type" value="Genomic_DNA"/>
</dbReference>
<keyword evidence="6 7" id="KW-0472">Membrane</keyword>
<dbReference type="Proteomes" id="UP000287865">
    <property type="component" value="Unassembled WGS sequence"/>
</dbReference>
<dbReference type="Proteomes" id="UP000249203">
    <property type="component" value="Unassembled WGS sequence"/>
</dbReference>
<feature type="transmembrane region" description="Helical" evidence="7">
    <location>
        <begin position="6"/>
        <end position="25"/>
    </location>
</feature>
<dbReference type="Pfam" id="PF00420">
    <property type="entry name" value="Oxidored_q2"/>
    <property type="match status" value="1"/>
</dbReference>
<evidence type="ECO:0000256" key="1">
    <source>
        <dbReference type="ARBA" id="ARBA00004651"/>
    </source>
</evidence>
<dbReference type="InterPro" id="IPR050601">
    <property type="entry name" value="CPA3_antiporter_subunitC"/>
</dbReference>
<dbReference type="Gene3D" id="1.10.287.3510">
    <property type="match status" value="1"/>
</dbReference>
<sequence>MSANLWFALVGAGLIALAAFTFFVQTHLLRRIFAFNIMGSGVFLIMVGMAQHLRQTDPVPQALVLTGIVVAVSATALALLIFRRFYALSAAVTLTQDNDTLGDSYEQEPRQ</sequence>
<keyword evidence="5 7" id="KW-1133">Transmembrane helix</keyword>
<dbReference type="AlphaFoldDB" id="A0A327X633"/>
<keyword evidence="4 7" id="KW-0812">Transmembrane</keyword>
<evidence type="ECO:0000313" key="11">
    <source>
        <dbReference type="Proteomes" id="UP000287865"/>
    </source>
</evidence>
<dbReference type="PANTHER" id="PTHR34583">
    <property type="entry name" value="ANTIPORTER SUBUNIT MNHC2-RELATED"/>
    <property type="match status" value="1"/>
</dbReference>
<reference evidence="9 11" key="1">
    <citation type="journal article" date="2018" name="Front. Microbiol.">
        <title>Genome-Based Analysis Reveals the Taxonomy and Diversity of the Family Idiomarinaceae.</title>
        <authorList>
            <person name="Liu Y."/>
            <person name="Lai Q."/>
            <person name="Shao Z."/>
        </authorList>
    </citation>
    <scope>NUCLEOTIDE SEQUENCE [LARGE SCALE GENOMIC DNA]</scope>
    <source>
        <strain evidence="9 11">CF12-14</strain>
    </source>
</reference>
<evidence type="ECO:0000313" key="9">
    <source>
        <dbReference type="EMBL" id="RUO27194.1"/>
    </source>
</evidence>
<evidence type="ECO:0000256" key="6">
    <source>
        <dbReference type="ARBA" id="ARBA00023136"/>
    </source>
</evidence>
<dbReference type="PANTHER" id="PTHR34583:SF2">
    <property type="entry name" value="ANTIPORTER SUBUNIT MNHC2-RELATED"/>
    <property type="match status" value="1"/>
</dbReference>